<evidence type="ECO:0000259" key="1">
    <source>
        <dbReference type="Pfam" id="PF13843"/>
    </source>
</evidence>
<evidence type="ECO:0000313" key="2">
    <source>
        <dbReference type="EMBL" id="CAH1955847.1"/>
    </source>
</evidence>
<keyword evidence="3" id="KW-1185">Reference proteome</keyword>
<feature type="domain" description="PiggyBac transposable element-derived protein" evidence="1">
    <location>
        <begin position="1"/>
        <end position="109"/>
    </location>
</feature>
<sequence>MVNQTNLYATQVLYDTNDIKKESRLHRWAPTDRKENIRFIGVVAYMGLVKMPSLEKYWSNDDLYKNVIIPKNMSRNRFQLLLRMWHFSDNESCLEGDRLHKVKPLAEKLLVEHFV</sequence>
<dbReference type="PANTHER" id="PTHR46599:SF3">
    <property type="entry name" value="PIGGYBAC TRANSPOSABLE ELEMENT-DERIVED PROTEIN 4"/>
    <property type="match status" value="1"/>
</dbReference>
<evidence type="ECO:0000313" key="3">
    <source>
        <dbReference type="Proteomes" id="UP001152888"/>
    </source>
</evidence>
<reference evidence="2" key="1">
    <citation type="submission" date="2022-03" db="EMBL/GenBank/DDBJ databases">
        <authorList>
            <person name="Sayadi A."/>
        </authorList>
    </citation>
    <scope>NUCLEOTIDE SEQUENCE</scope>
</reference>
<dbReference type="AlphaFoldDB" id="A0A9P0NTT8"/>
<dbReference type="InterPro" id="IPR029526">
    <property type="entry name" value="PGBD"/>
</dbReference>
<gene>
    <name evidence="2" type="ORF">ACAOBT_LOCUS1287</name>
</gene>
<dbReference type="OrthoDB" id="6619166at2759"/>
<protein>
    <recommendedName>
        <fullName evidence="1">PiggyBac transposable element-derived protein domain-containing protein</fullName>
    </recommendedName>
</protein>
<accession>A0A9P0NTT8</accession>
<name>A0A9P0NTT8_ACAOB</name>
<dbReference type="Proteomes" id="UP001152888">
    <property type="component" value="Unassembled WGS sequence"/>
</dbReference>
<proteinExistence type="predicted"/>
<comment type="caution">
    <text evidence="2">The sequence shown here is derived from an EMBL/GenBank/DDBJ whole genome shotgun (WGS) entry which is preliminary data.</text>
</comment>
<organism evidence="2 3">
    <name type="scientific">Acanthoscelides obtectus</name>
    <name type="common">Bean weevil</name>
    <name type="synonym">Bruchus obtectus</name>
    <dbReference type="NCBI Taxonomy" id="200917"/>
    <lineage>
        <taxon>Eukaryota</taxon>
        <taxon>Metazoa</taxon>
        <taxon>Ecdysozoa</taxon>
        <taxon>Arthropoda</taxon>
        <taxon>Hexapoda</taxon>
        <taxon>Insecta</taxon>
        <taxon>Pterygota</taxon>
        <taxon>Neoptera</taxon>
        <taxon>Endopterygota</taxon>
        <taxon>Coleoptera</taxon>
        <taxon>Polyphaga</taxon>
        <taxon>Cucujiformia</taxon>
        <taxon>Chrysomeloidea</taxon>
        <taxon>Chrysomelidae</taxon>
        <taxon>Bruchinae</taxon>
        <taxon>Bruchini</taxon>
        <taxon>Acanthoscelides</taxon>
    </lineage>
</organism>
<dbReference type="PANTHER" id="PTHR46599">
    <property type="entry name" value="PIGGYBAC TRANSPOSABLE ELEMENT-DERIVED PROTEIN 4"/>
    <property type="match status" value="1"/>
</dbReference>
<dbReference type="EMBL" id="CAKOFQ010006663">
    <property type="protein sequence ID" value="CAH1955847.1"/>
    <property type="molecule type" value="Genomic_DNA"/>
</dbReference>
<dbReference type="Pfam" id="PF13843">
    <property type="entry name" value="DDE_Tnp_1_7"/>
    <property type="match status" value="1"/>
</dbReference>